<gene>
    <name evidence="2" type="ORF">ElyMa_003383100</name>
</gene>
<evidence type="ECO:0000256" key="1">
    <source>
        <dbReference type="SAM" id="SignalP"/>
    </source>
</evidence>
<sequence>MVVMVMMVVMVVMDALVGQETSWYVLAFASSSGGDDVNGGGGGGCRNGASAERYVDGRRSKGQQLVQKKRTLYPKWNSCFDAHLYEGRTIQVIIMERPNRNLADVNVTAQALADKCEKATGGTSGPIWSCGARLDKVLSPGFVHWAEPITVHSV</sequence>
<evidence type="ECO:0000313" key="3">
    <source>
        <dbReference type="Proteomes" id="UP000762676"/>
    </source>
</evidence>
<dbReference type="Gene3D" id="2.60.40.150">
    <property type="entry name" value="C2 domain"/>
    <property type="match status" value="1"/>
</dbReference>
<dbReference type="Proteomes" id="UP000762676">
    <property type="component" value="Unassembled WGS sequence"/>
</dbReference>
<feature type="signal peptide" evidence="1">
    <location>
        <begin position="1"/>
        <end position="18"/>
    </location>
</feature>
<protein>
    <submittedName>
        <fullName evidence="2">Protein kinase C</fullName>
    </submittedName>
</protein>
<dbReference type="GO" id="GO:0016301">
    <property type="term" value="F:kinase activity"/>
    <property type="evidence" value="ECO:0007669"/>
    <property type="project" value="UniProtKB-KW"/>
</dbReference>
<evidence type="ECO:0000313" key="2">
    <source>
        <dbReference type="EMBL" id="GFS23184.1"/>
    </source>
</evidence>
<keyword evidence="1" id="KW-0732">Signal</keyword>
<comment type="caution">
    <text evidence="2">The sequence shown here is derived from an EMBL/GenBank/DDBJ whole genome shotgun (WGS) entry which is preliminary data.</text>
</comment>
<proteinExistence type="predicted"/>
<name>A0AAV4JM54_9GAST</name>
<reference evidence="2 3" key="1">
    <citation type="journal article" date="2021" name="Elife">
        <title>Chloroplast acquisition without the gene transfer in kleptoplastic sea slugs, Plakobranchus ocellatus.</title>
        <authorList>
            <person name="Maeda T."/>
            <person name="Takahashi S."/>
            <person name="Yoshida T."/>
            <person name="Shimamura S."/>
            <person name="Takaki Y."/>
            <person name="Nagai Y."/>
            <person name="Toyoda A."/>
            <person name="Suzuki Y."/>
            <person name="Arimoto A."/>
            <person name="Ishii H."/>
            <person name="Satoh N."/>
            <person name="Nishiyama T."/>
            <person name="Hasebe M."/>
            <person name="Maruyama T."/>
            <person name="Minagawa J."/>
            <person name="Obokata J."/>
            <person name="Shigenobu S."/>
        </authorList>
    </citation>
    <scope>NUCLEOTIDE SEQUENCE [LARGE SCALE GENOMIC DNA]</scope>
</reference>
<accession>A0AAV4JM54</accession>
<dbReference type="EMBL" id="BMAT01006964">
    <property type="protein sequence ID" value="GFS23184.1"/>
    <property type="molecule type" value="Genomic_DNA"/>
</dbReference>
<dbReference type="AlphaFoldDB" id="A0AAV4JM54"/>
<organism evidence="2 3">
    <name type="scientific">Elysia marginata</name>
    <dbReference type="NCBI Taxonomy" id="1093978"/>
    <lineage>
        <taxon>Eukaryota</taxon>
        <taxon>Metazoa</taxon>
        <taxon>Spiralia</taxon>
        <taxon>Lophotrochozoa</taxon>
        <taxon>Mollusca</taxon>
        <taxon>Gastropoda</taxon>
        <taxon>Heterobranchia</taxon>
        <taxon>Euthyneura</taxon>
        <taxon>Panpulmonata</taxon>
        <taxon>Sacoglossa</taxon>
        <taxon>Placobranchoidea</taxon>
        <taxon>Plakobranchidae</taxon>
        <taxon>Elysia</taxon>
    </lineage>
</organism>
<keyword evidence="3" id="KW-1185">Reference proteome</keyword>
<keyword evidence="2" id="KW-0418">Kinase</keyword>
<keyword evidence="2" id="KW-0808">Transferase</keyword>
<dbReference type="InterPro" id="IPR035892">
    <property type="entry name" value="C2_domain_sf"/>
</dbReference>
<dbReference type="Pfam" id="PF21494">
    <property type="entry name" value="PKC_C2"/>
    <property type="match status" value="1"/>
</dbReference>
<dbReference type="SUPFAM" id="SSF49562">
    <property type="entry name" value="C2 domain (Calcium/lipid-binding domain, CaLB)"/>
    <property type="match status" value="1"/>
</dbReference>
<feature type="chain" id="PRO_5043595969" evidence="1">
    <location>
        <begin position="19"/>
        <end position="154"/>
    </location>
</feature>